<sequence length="428" mass="43866">MDIRLSAAAPIAFGRHAFDPWRGELRTAGARPIALGACAVRVLQTLIAAAGQVLTPAQLTERAWPGRAIHPSNVRVQIAALRRALAGDRDLIGTVSGAGYVFTGRLARAGTPALLGRAALLAAVATRLEAGPIVTLTGPAGIGKSALAQAVARRTAIARRACVAVDRLGEASERALLAAVATALGVPGATSLPALAAALPHAPLLLVLDNCDHAMDAASRLAEGLARQRPALRILATSRQTLRADAEAVVRVPPLAPDDATHLLLAQAYGGSGALAPTAWQAATQACRWLDGVPLALVLAAAQVRAQRRSGPCAMLACQRRLAAAPPVDLALAVVPADGTLAARHRSLRAASAWSEPLLPAHARQALGLLAPLSGWFALDDAVALLRAHGGDRADPVDSLAVLAAHSSLLADTTVAPARYRMALAARA</sequence>
<keyword evidence="5" id="KW-1185">Reference proteome</keyword>
<dbReference type="PANTHER" id="PTHR47691:SF3">
    <property type="entry name" value="HTH-TYPE TRANSCRIPTIONAL REGULATOR RV0890C-RELATED"/>
    <property type="match status" value="1"/>
</dbReference>
<protein>
    <submittedName>
        <fullName evidence="4">Winged helix-turn-helix domain-containing protein</fullName>
    </submittedName>
</protein>
<organism evidence="4 5">
    <name type="scientific">Pseudoduganella chitinolytica</name>
    <dbReference type="NCBI Taxonomy" id="34070"/>
    <lineage>
        <taxon>Bacteria</taxon>
        <taxon>Pseudomonadati</taxon>
        <taxon>Pseudomonadota</taxon>
        <taxon>Betaproteobacteria</taxon>
        <taxon>Burkholderiales</taxon>
        <taxon>Oxalobacteraceae</taxon>
        <taxon>Telluria group</taxon>
        <taxon>Pseudoduganella</taxon>
    </lineage>
</organism>
<dbReference type="InterPro" id="IPR036388">
    <property type="entry name" value="WH-like_DNA-bd_sf"/>
</dbReference>
<dbReference type="InterPro" id="IPR001867">
    <property type="entry name" value="OmpR/PhoB-type_DNA-bd"/>
</dbReference>
<keyword evidence="1 2" id="KW-0238">DNA-binding</keyword>
<dbReference type="Gene3D" id="1.10.10.10">
    <property type="entry name" value="Winged helix-like DNA-binding domain superfamily/Winged helix DNA-binding domain"/>
    <property type="match status" value="1"/>
</dbReference>
<dbReference type="SMART" id="SM00862">
    <property type="entry name" value="Trans_reg_C"/>
    <property type="match status" value="1"/>
</dbReference>
<dbReference type="CDD" id="cd00383">
    <property type="entry name" value="trans_reg_C"/>
    <property type="match status" value="1"/>
</dbReference>
<proteinExistence type="predicted"/>
<dbReference type="PANTHER" id="PTHR47691">
    <property type="entry name" value="REGULATOR-RELATED"/>
    <property type="match status" value="1"/>
</dbReference>
<dbReference type="SMART" id="SM00382">
    <property type="entry name" value="AAA"/>
    <property type="match status" value="1"/>
</dbReference>
<evidence type="ECO:0000256" key="2">
    <source>
        <dbReference type="PROSITE-ProRule" id="PRU01091"/>
    </source>
</evidence>
<dbReference type="InterPro" id="IPR016032">
    <property type="entry name" value="Sig_transdc_resp-reg_C-effctor"/>
</dbReference>
<gene>
    <name evidence="4" type="ORF">PX653_03755</name>
</gene>
<dbReference type="PRINTS" id="PR00364">
    <property type="entry name" value="DISEASERSIST"/>
</dbReference>
<dbReference type="PROSITE" id="PS51755">
    <property type="entry name" value="OMPR_PHOB"/>
    <property type="match status" value="1"/>
</dbReference>
<dbReference type="InterPro" id="IPR027417">
    <property type="entry name" value="P-loop_NTPase"/>
</dbReference>
<dbReference type="InterPro" id="IPR003593">
    <property type="entry name" value="AAA+_ATPase"/>
</dbReference>
<dbReference type="Gene3D" id="3.40.50.300">
    <property type="entry name" value="P-loop containing nucleotide triphosphate hydrolases"/>
    <property type="match status" value="1"/>
</dbReference>
<dbReference type="SUPFAM" id="SSF46894">
    <property type="entry name" value="C-terminal effector domain of the bipartite response regulators"/>
    <property type="match status" value="1"/>
</dbReference>
<feature type="domain" description="OmpR/PhoB-type" evidence="3">
    <location>
        <begin position="8"/>
        <end position="104"/>
    </location>
</feature>
<dbReference type="Pfam" id="PF00486">
    <property type="entry name" value="Trans_reg_C"/>
    <property type="match status" value="1"/>
</dbReference>
<dbReference type="EMBL" id="CP119083">
    <property type="protein sequence ID" value="WEF33902.1"/>
    <property type="molecule type" value="Genomic_DNA"/>
</dbReference>
<evidence type="ECO:0000313" key="4">
    <source>
        <dbReference type="EMBL" id="WEF33902.1"/>
    </source>
</evidence>
<feature type="DNA-binding region" description="OmpR/PhoB-type" evidence="2">
    <location>
        <begin position="8"/>
        <end position="104"/>
    </location>
</feature>
<evidence type="ECO:0000259" key="3">
    <source>
        <dbReference type="PROSITE" id="PS51755"/>
    </source>
</evidence>
<dbReference type="Pfam" id="PF13401">
    <property type="entry name" value="AAA_22"/>
    <property type="match status" value="1"/>
</dbReference>
<dbReference type="RefSeq" id="WP_277416586.1">
    <property type="nucleotide sequence ID" value="NZ_CP119083.1"/>
</dbReference>
<dbReference type="Proteomes" id="UP001216510">
    <property type="component" value="Chromosome"/>
</dbReference>
<accession>A0ABY8BDB4</accession>
<reference evidence="4 5" key="1">
    <citation type="submission" date="2023-02" db="EMBL/GenBank/DDBJ databases">
        <title>Gemone sequence of Telluria chitinolytica ACM 3522T.</title>
        <authorList>
            <person name="Frediansyah A."/>
            <person name="Miess H."/>
            <person name="Gross H."/>
        </authorList>
    </citation>
    <scope>NUCLEOTIDE SEQUENCE [LARGE SCALE GENOMIC DNA]</scope>
    <source>
        <strain evidence="4 5">ACM 3522</strain>
    </source>
</reference>
<dbReference type="InterPro" id="IPR049945">
    <property type="entry name" value="AAA_22"/>
</dbReference>
<name>A0ABY8BDB4_9BURK</name>
<evidence type="ECO:0000313" key="5">
    <source>
        <dbReference type="Proteomes" id="UP001216510"/>
    </source>
</evidence>
<evidence type="ECO:0000256" key="1">
    <source>
        <dbReference type="ARBA" id="ARBA00023125"/>
    </source>
</evidence>
<dbReference type="SUPFAM" id="SSF52540">
    <property type="entry name" value="P-loop containing nucleoside triphosphate hydrolases"/>
    <property type="match status" value="1"/>
</dbReference>